<keyword evidence="4" id="KW-1185">Reference proteome</keyword>
<sequence precursor="true">MNKFLVILAFYAALGASALNAQSIVLSMSMDDPNAIVDIELGEGAASSLYLWVDPLADQKIVGMGIDITSSQPSVLEATTHTILNPSFFGGAFNRWDGSNAGSLGDLVSGSNAVAVTGLGIADANTGFGDVSVSGFFLHSQIDFLATAIGSSTVGISANIFGVSDSDGLVTPSFTGGTVNVVAVPEPSSVAVLAMGLVGLVVGRRRRA</sequence>
<reference evidence="3 4" key="1">
    <citation type="submission" date="2019-02" db="EMBL/GenBank/DDBJ databases">
        <title>Deep-cultivation of Planctomycetes and their phenomic and genomic characterization uncovers novel biology.</title>
        <authorList>
            <person name="Wiegand S."/>
            <person name="Jogler M."/>
            <person name="Boedeker C."/>
            <person name="Pinto D."/>
            <person name="Vollmers J."/>
            <person name="Rivas-Marin E."/>
            <person name="Kohn T."/>
            <person name="Peeters S.H."/>
            <person name="Heuer A."/>
            <person name="Rast P."/>
            <person name="Oberbeckmann S."/>
            <person name="Bunk B."/>
            <person name="Jeske O."/>
            <person name="Meyerdierks A."/>
            <person name="Storesund J.E."/>
            <person name="Kallscheuer N."/>
            <person name="Luecker S."/>
            <person name="Lage O.M."/>
            <person name="Pohl T."/>
            <person name="Merkel B.J."/>
            <person name="Hornburger P."/>
            <person name="Mueller R.-W."/>
            <person name="Bruemmer F."/>
            <person name="Labrenz M."/>
            <person name="Spormann A.M."/>
            <person name="Op Den Camp H."/>
            <person name="Overmann J."/>
            <person name="Amann R."/>
            <person name="Jetten M.S.M."/>
            <person name="Mascher T."/>
            <person name="Medema M.H."/>
            <person name="Devos D.P."/>
            <person name="Kaster A.-K."/>
            <person name="Ovreas L."/>
            <person name="Rohde M."/>
            <person name="Galperin M.Y."/>
            <person name="Jogler C."/>
        </authorList>
    </citation>
    <scope>NUCLEOTIDE SEQUENCE [LARGE SCALE GENOMIC DNA]</scope>
    <source>
        <strain evidence="3 4">CA13</strain>
    </source>
</reference>
<dbReference type="Pfam" id="PF07589">
    <property type="entry name" value="PEP-CTERM"/>
    <property type="match status" value="1"/>
</dbReference>
<keyword evidence="1" id="KW-0732">Signal</keyword>
<dbReference type="NCBIfam" id="TIGR02595">
    <property type="entry name" value="PEP_CTERM"/>
    <property type="match status" value="1"/>
</dbReference>
<proteinExistence type="predicted"/>
<feature type="chain" id="PRO_5022857142" evidence="1">
    <location>
        <begin position="22"/>
        <end position="208"/>
    </location>
</feature>
<feature type="signal peptide" evidence="1">
    <location>
        <begin position="1"/>
        <end position="21"/>
    </location>
</feature>
<comment type="caution">
    <text evidence="3">The sequence shown here is derived from an EMBL/GenBank/DDBJ whole genome shotgun (WGS) entry which is preliminary data.</text>
</comment>
<organism evidence="3 4">
    <name type="scientific">Novipirellula herctigrandis</name>
    <dbReference type="NCBI Taxonomy" id="2527986"/>
    <lineage>
        <taxon>Bacteria</taxon>
        <taxon>Pseudomonadati</taxon>
        <taxon>Planctomycetota</taxon>
        <taxon>Planctomycetia</taxon>
        <taxon>Pirellulales</taxon>
        <taxon>Pirellulaceae</taxon>
        <taxon>Novipirellula</taxon>
    </lineage>
</organism>
<dbReference type="RefSeq" id="WP_146403994.1">
    <property type="nucleotide sequence ID" value="NZ_SJPJ01000002.1"/>
</dbReference>
<evidence type="ECO:0000313" key="4">
    <source>
        <dbReference type="Proteomes" id="UP000315010"/>
    </source>
</evidence>
<dbReference type="Proteomes" id="UP000315010">
    <property type="component" value="Unassembled WGS sequence"/>
</dbReference>
<name>A0A5C5YMN1_9BACT</name>
<dbReference type="InterPro" id="IPR013424">
    <property type="entry name" value="Ice-binding_C"/>
</dbReference>
<evidence type="ECO:0000256" key="1">
    <source>
        <dbReference type="SAM" id="SignalP"/>
    </source>
</evidence>
<evidence type="ECO:0000259" key="2">
    <source>
        <dbReference type="Pfam" id="PF07589"/>
    </source>
</evidence>
<feature type="domain" description="Ice-binding protein C-terminal" evidence="2">
    <location>
        <begin position="183"/>
        <end position="206"/>
    </location>
</feature>
<evidence type="ECO:0000313" key="3">
    <source>
        <dbReference type="EMBL" id="TWT76182.1"/>
    </source>
</evidence>
<accession>A0A5C5YMN1</accession>
<protein>
    <submittedName>
        <fullName evidence="3">PEP-CTERM motif protein</fullName>
    </submittedName>
</protein>
<dbReference type="AlphaFoldDB" id="A0A5C5YMN1"/>
<gene>
    <name evidence="3" type="ORF">CA13_66730</name>
</gene>
<dbReference type="EMBL" id="SJPJ01000002">
    <property type="protein sequence ID" value="TWT76182.1"/>
    <property type="molecule type" value="Genomic_DNA"/>
</dbReference>